<dbReference type="AlphaFoldDB" id="A0A4Y2GA94"/>
<evidence type="ECO:0000313" key="3">
    <source>
        <dbReference type="Proteomes" id="UP000499080"/>
    </source>
</evidence>
<reference evidence="2 3" key="1">
    <citation type="journal article" date="2019" name="Sci. Rep.">
        <title>Orb-weaving spider Araneus ventricosus genome elucidates the spidroin gene catalogue.</title>
        <authorList>
            <person name="Kono N."/>
            <person name="Nakamura H."/>
            <person name="Ohtoshi R."/>
            <person name="Moran D.A.P."/>
            <person name="Shinohara A."/>
            <person name="Yoshida Y."/>
            <person name="Fujiwara M."/>
            <person name="Mori M."/>
            <person name="Tomita M."/>
            <person name="Arakawa K."/>
        </authorList>
    </citation>
    <scope>NUCLEOTIDE SEQUENCE [LARGE SCALE GENOMIC DNA]</scope>
</reference>
<feature type="transmembrane region" description="Helical" evidence="1">
    <location>
        <begin position="88"/>
        <end position="110"/>
    </location>
</feature>
<accession>A0A4Y2GA94</accession>
<dbReference type="Proteomes" id="UP000499080">
    <property type="component" value="Unassembled WGS sequence"/>
</dbReference>
<evidence type="ECO:0000256" key="1">
    <source>
        <dbReference type="SAM" id="Phobius"/>
    </source>
</evidence>
<feature type="transmembrane region" description="Helical" evidence="1">
    <location>
        <begin position="116"/>
        <end position="134"/>
    </location>
</feature>
<keyword evidence="1" id="KW-0812">Transmembrane</keyword>
<proteinExistence type="predicted"/>
<keyword evidence="1" id="KW-1133">Transmembrane helix</keyword>
<feature type="transmembrane region" description="Helical" evidence="1">
    <location>
        <begin position="146"/>
        <end position="163"/>
    </location>
</feature>
<keyword evidence="3" id="KW-1185">Reference proteome</keyword>
<dbReference type="EMBL" id="BGPR01098572">
    <property type="protein sequence ID" value="GBM49635.1"/>
    <property type="molecule type" value="Genomic_DNA"/>
</dbReference>
<name>A0A4Y2GA94_ARAVE</name>
<keyword evidence="1" id="KW-0472">Membrane</keyword>
<evidence type="ECO:0000313" key="2">
    <source>
        <dbReference type="EMBL" id="GBM49635.1"/>
    </source>
</evidence>
<sequence>MDLRRALLCDKPYLRHCARWTLLRPSLLIAYYKPQVKIGRIHYAWFDAGRFCTICVAGYGRSACWSLCASRSAPVGGLGVGAKAFWRFLNYASAVAVASLLTVATIIRIILPSPWFLYSSATVFMASYTPYCMVSQRCCAQRRRRHAARLLPVISWALSFITLCCRCLHASPHPA</sequence>
<protein>
    <submittedName>
        <fullName evidence="2">Uncharacterized protein</fullName>
    </submittedName>
</protein>
<gene>
    <name evidence="2" type="ORF">AVEN_102229_1</name>
</gene>
<organism evidence="2 3">
    <name type="scientific">Araneus ventricosus</name>
    <name type="common">Orbweaver spider</name>
    <name type="synonym">Epeira ventricosa</name>
    <dbReference type="NCBI Taxonomy" id="182803"/>
    <lineage>
        <taxon>Eukaryota</taxon>
        <taxon>Metazoa</taxon>
        <taxon>Ecdysozoa</taxon>
        <taxon>Arthropoda</taxon>
        <taxon>Chelicerata</taxon>
        <taxon>Arachnida</taxon>
        <taxon>Araneae</taxon>
        <taxon>Araneomorphae</taxon>
        <taxon>Entelegynae</taxon>
        <taxon>Araneoidea</taxon>
        <taxon>Araneidae</taxon>
        <taxon>Araneus</taxon>
    </lineage>
</organism>
<comment type="caution">
    <text evidence="2">The sequence shown here is derived from an EMBL/GenBank/DDBJ whole genome shotgun (WGS) entry which is preliminary data.</text>
</comment>